<gene>
    <name evidence="2" type="ORF">E2C01_102496</name>
</gene>
<accession>A0A5B7K8D9</accession>
<proteinExistence type="predicted"/>
<sequence length="71" mass="7537">MTSPILTPTSTTPTTTTTTYNLPPATQLHHRINATLVHGTDCEAPVVPITITSALHLSCFTLSVTTTFVQA</sequence>
<evidence type="ECO:0000256" key="1">
    <source>
        <dbReference type="SAM" id="MobiDB-lite"/>
    </source>
</evidence>
<dbReference type="AlphaFoldDB" id="A0A5B7K8D9"/>
<keyword evidence="3" id="KW-1185">Reference proteome</keyword>
<comment type="caution">
    <text evidence="2">The sequence shown here is derived from an EMBL/GenBank/DDBJ whole genome shotgun (WGS) entry which is preliminary data.</text>
</comment>
<evidence type="ECO:0000313" key="2">
    <source>
        <dbReference type="EMBL" id="MPD06672.1"/>
    </source>
</evidence>
<dbReference type="Proteomes" id="UP000324222">
    <property type="component" value="Unassembled WGS sequence"/>
</dbReference>
<reference evidence="2 3" key="1">
    <citation type="submission" date="2019-05" db="EMBL/GenBank/DDBJ databases">
        <title>Another draft genome of Portunus trituberculatus and its Hox gene families provides insights of decapod evolution.</title>
        <authorList>
            <person name="Jeong J.-H."/>
            <person name="Song I."/>
            <person name="Kim S."/>
            <person name="Choi T."/>
            <person name="Kim D."/>
            <person name="Ryu S."/>
            <person name="Kim W."/>
        </authorList>
    </citation>
    <scope>NUCLEOTIDE SEQUENCE [LARGE SCALE GENOMIC DNA]</scope>
    <source>
        <tissue evidence="2">Muscle</tissue>
    </source>
</reference>
<protein>
    <submittedName>
        <fullName evidence="2">Uncharacterized protein</fullName>
    </submittedName>
</protein>
<organism evidence="2 3">
    <name type="scientific">Portunus trituberculatus</name>
    <name type="common">Swimming crab</name>
    <name type="synonym">Neptunus trituberculatus</name>
    <dbReference type="NCBI Taxonomy" id="210409"/>
    <lineage>
        <taxon>Eukaryota</taxon>
        <taxon>Metazoa</taxon>
        <taxon>Ecdysozoa</taxon>
        <taxon>Arthropoda</taxon>
        <taxon>Crustacea</taxon>
        <taxon>Multicrustacea</taxon>
        <taxon>Malacostraca</taxon>
        <taxon>Eumalacostraca</taxon>
        <taxon>Eucarida</taxon>
        <taxon>Decapoda</taxon>
        <taxon>Pleocyemata</taxon>
        <taxon>Brachyura</taxon>
        <taxon>Eubrachyura</taxon>
        <taxon>Portunoidea</taxon>
        <taxon>Portunidae</taxon>
        <taxon>Portuninae</taxon>
        <taxon>Portunus</taxon>
    </lineage>
</organism>
<name>A0A5B7K8D9_PORTR</name>
<dbReference type="EMBL" id="VSRR010152421">
    <property type="protein sequence ID" value="MPD06672.1"/>
    <property type="molecule type" value="Genomic_DNA"/>
</dbReference>
<feature type="region of interest" description="Disordered" evidence="1">
    <location>
        <begin position="1"/>
        <end position="22"/>
    </location>
</feature>
<evidence type="ECO:0000313" key="3">
    <source>
        <dbReference type="Proteomes" id="UP000324222"/>
    </source>
</evidence>